<name>A0A8H6SDJ9_9AGAR</name>
<evidence type="ECO:0000313" key="2">
    <source>
        <dbReference type="EMBL" id="KAF7297493.1"/>
    </source>
</evidence>
<sequence>MSPPPTCLGLSERGFERLAVLVGLAMSPFWLHTSLIQPDSIAIHLAADTPLVWRIAHILEQWVGGYGLLFTMCGARNVFIWGCERLCDEPEDEEAQRDRMICEMMNRAEVAATSARKVPDEAPNSESDEPPMFPVVLTWAAELHNAHCALTSFGGLLFALAILCHRMASHNQAPKAWTFLDVLKYLWAGAIGAVLFIGFGLAVRGVWYWALGHWNRTAAPALVEEEA</sequence>
<dbReference type="AlphaFoldDB" id="A0A8H6SDJ9"/>
<evidence type="ECO:0000313" key="3">
    <source>
        <dbReference type="Proteomes" id="UP000636479"/>
    </source>
</evidence>
<accession>A0A8H6SDJ9</accession>
<dbReference type="Proteomes" id="UP000636479">
    <property type="component" value="Unassembled WGS sequence"/>
</dbReference>
<feature type="transmembrane region" description="Helical" evidence="1">
    <location>
        <begin position="185"/>
        <end position="210"/>
    </location>
</feature>
<protein>
    <submittedName>
        <fullName evidence="2">Uncharacterized protein</fullName>
    </submittedName>
</protein>
<proteinExistence type="predicted"/>
<keyword evidence="3" id="KW-1185">Reference proteome</keyword>
<evidence type="ECO:0000256" key="1">
    <source>
        <dbReference type="SAM" id="Phobius"/>
    </source>
</evidence>
<keyword evidence="1" id="KW-0472">Membrane</keyword>
<dbReference type="GeneID" id="59348956"/>
<dbReference type="EMBL" id="JACAZF010000008">
    <property type="protein sequence ID" value="KAF7297493.1"/>
    <property type="molecule type" value="Genomic_DNA"/>
</dbReference>
<gene>
    <name evidence="2" type="ORF">MIND_00983100</name>
</gene>
<reference evidence="2" key="1">
    <citation type="submission" date="2020-05" db="EMBL/GenBank/DDBJ databases">
        <title>Mycena genomes resolve the evolution of fungal bioluminescence.</title>
        <authorList>
            <person name="Tsai I.J."/>
        </authorList>
    </citation>
    <scope>NUCLEOTIDE SEQUENCE</scope>
    <source>
        <strain evidence="2">171206Taipei</strain>
    </source>
</reference>
<dbReference type="RefSeq" id="XP_037217852.1">
    <property type="nucleotide sequence ID" value="XM_037366440.1"/>
</dbReference>
<keyword evidence="1" id="KW-0812">Transmembrane</keyword>
<comment type="caution">
    <text evidence="2">The sequence shown here is derived from an EMBL/GenBank/DDBJ whole genome shotgun (WGS) entry which is preliminary data.</text>
</comment>
<organism evidence="2 3">
    <name type="scientific">Mycena indigotica</name>
    <dbReference type="NCBI Taxonomy" id="2126181"/>
    <lineage>
        <taxon>Eukaryota</taxon>
        <taxon>Fungi</taxon>
        <taxon>Dikarya</taxon>
        <taxon>Basidiomycota</taxon>
        <taxon>Agaricomycotina</taxon>
        <taxon>Agaricomycetes</taxon>
        <taxon>Agaricomycetidae</taxon>
        <taxon>Agaricales</taxon>
        <taxon>Marasmiineae</taxon>
        <taxon>Mycenaceae</taxon>
        <taxon>Mycena</taxon>
    </lineage>
</organism>
<keyword evidence="1" id="KW-1133">Transmembrane helix</keyword>
<feature type="transmembrane region" description="Helical" evidence="1">
    <location>
        <begin position="144"/>
        <end position="164"/>
    </location>
</feature>